<comment type="cofactor">
    <cofactor evidence="2">
        <name>Mg(2+)</name>
        <dbReference type="ChEBI" id="CHEBI:18420"/>
    </cofactor>
</comment>
<evidence type="ECO:0000256" key="1">
    <source>
        <dbReference type="ARBA" id="ARBA00023239"/>
    </source>
</evidence>
<keyword evidence="2" id="KW-0460">Magnesium</keyword>
<dbReference type="Pfam" id="PF19086">
    <property type="entry name" value="Terpene_syn_C_2"/>
    <property type="match status" value="1"/>
</dbReference>
<comment type="caution">
    <text evidence="3">The sequence shown here is derived from an EMBL/GenBank/DDBJ whole genome shotgun (WGS) entry which is preliminary data.</text>
</comment>
<accession>A0A7W7LQ73</accession>
<keyword evidence="1 2" id="KW-0456">Lyase</keyword>
<dbReference type="RefSeq" id="WP_184349615.1">
    <property type="nucleotide sequence ID" value="NZ_JACHJH010000003.1"/>
</dbReference>
<dbReference type="SUPFAM" id="SSF48576">
    <property type="entry name" value="Terpenoid synthases"/>
    <property type="match status" value="1"/>
</dbReference>
<keyword evidence="4" id="KW-1185">Reference proteome</keyword>
<protein>
    <recommendedName>
        <fullName evidence="2">Terpene synthase</fullName>
        <ecNumber evidence="2">4.2.3.-</ecNumber>
    </recommendedName>
</protein>
<evidence type="ECO:0000313" key="3">
    <source>
        <dbReference type="EMBL" id="MBB4893773.1"/>
    </source>
</evidence>
<dbReference type="GO" id="GO:0046872">
    <property type="term" value="F:metal ion binding"/>
    <property type="evidence" value="ECO:0007669"/>
    <property type="project" value="UniProtKB-KW"/>
</dbReference>
<dbReference type="PANTHER" id="PTHR35201:SF4">
    <property type="entry name" value="BETA-PINACENE SYNTHASE-RELATED"/>
    <property type="match status" value="1"/>
</dbReference>
<gene>
    <name evidence="3" type="ORF">FHS39_002804</name>
</gene>
<evidence type="ECO:0000256" key="2">
    <source>
        <dbReference type="RuleBase" id="RU366034"/>
    </source>
</evidence>
<dbReference type="InterPro" id="IPR008949">
    <property type="entry name" value="Isoprenoid_synthase_dom_sf"/>
</dbReference>
<dbReference type="PANTHER" id="PTHR35201">
    <property type="entry name" value="TERPENE SYNTHASE"/>
    <property type="match status" value="1"/>
</dbReference>
<sequence length="395" mass="44496">MTRVRDRLTVQPLEIVPFYCPIPPAVHPRIKEIDNESVDWMLHKQLDTSRHQRKRLAQCDFGGLTAKTMPYGRTGPLIVVAKLHAVLFSLDDGLCDEAGATAHGLAHATSRVMRILEAPVPEWPDDSPHAAALRAIRLELTEHASARQLRRWIEGMRIYMSGLVWEAACRRDRSLPSLNDYAAMWMRAIGMAPSTALMDIAGGYELQDEDLDRPEVRALTEMAWTLVAWDNDFYSRNKEIHRAGDNLNLIDVVAQERGCGLALAQEEAMAMRDRVMTLFLRLREQLWPRAGMELRCYLVALGQFVRGHLDWASTCSRYAGSYGADGVVRWWKTRPSDDSLAPLPIPSIAWWWSQLDTGYQRRSQFLNERHQEVETAAGTCVEGAGAAMGCTGLVV</sequence>
<dbReference type="InterPro" id="IPR034686">
    <property type="entry name" value="Terpene_cyclase-like_2"/>
</dbReference>
<dbReference type="EC" id="4.2.3.-" evidence="2"/>
<comment type="similarity">
    <text evidence="2">Belongs to the terpene synthase family.</text>
</comment>
<dbReference type="GO" id="GO:0010333">
    <property type="term" value="F:terpene synthase activity"/>
    <property type="evidence" value="ECO:0007669"/>
    <property type="project" value="InterPro"/>
</dbReference>
<proteinExistence type="inferred from homology"/>
<keyword evidence="2" id="KW-0479">Metal-binding</keyword>
<organism evidence="3 4">
    <name type="scientific">Streptomyces olivoverticillatus</name>
    <dbReference type="NCBI Taxonomy" id="66427"/>
    <lineage>
        <taxon>Bacteria</taxon>
        <taxon>Bacillati</taxon>
        <taxon>Actinomycetota</taxon>
        <taxon>Actinomycetes</taxon>
        <taxon>Kitasatosporales</taxon>
        <taxon>Streptomycetaceae</taxon>
        <taxon>Streptomyces</taxon>
    </lineage>
</organism>
<dbReference type="Gene3D" id="1.10.600.10">
    <property type="entry name" value="Farnesyl Diphosphate Synthase"/>
    <property type="match status" value="1"/>
</dbReference>
<evidence type="ECO:0000313" key="4">
    <source>
        <dbReference type="Proteomes" id="UP000556084"/>
    </source>
</evidence>
<dbReference type="Proteomes" id="UP000556084">
    <property type="component" value="Unassembled WGS sequence"/>
</dbReference>
<name>A0A7W7LQ73_9ACTN</name>
<dbReference type="AlphaFoldDB" id="A0A7W7LQ73"/>
<reference evidence="3 4" key="1">
    <citation type="submission" date="2020-08" db="EMBL/GenBank/DDBJ databases">
        <title>Genomic Encyclopedia of Type Strains, Phase III (KMG-III): the genomes of soil and plant-associated and newly described type strains.</title>
        <authorList>
            <person name="Whitman W."/>
        </authorList>
    </citation>
    <scope>NUCLEOTIDE SEQUENCE [LARGE SCALE GENOMIC DNA]</scope>
    <source>
        <strain evidence="3 4">CECT 3266</strain>
    </source>
</reference>
<dbReference type="EMBL" id="JACHJH010000003">
    <property type="protein sequence ID" value="MBB4893773.1"/>
    <property type="molecule type" value="Genomic_DNA"/>
</dbReference>